<comment type="caution">
    <text evidence="1">The sequence shown here is derived from an EMBL/GenBank/DDBJ whole genome shotgun (WGS) entry which is preliminary data.</text>
</comment>
<evidence type="ECO:0000313" key="1">
    <source>
        <dbReference type="EMBL" id="KKL25170.1"/>
    </source>
</evidence>
<reference evidence="1" key="1">
    <citation type="journal article" date="2015" name="Nature">
        <title>Complex archaea that bridge the gap between prokaryotes and eukaryotes.</title>
        <authorList>
            <person name="Spang A."/>
            <person name="Saw J.H."/>
            <person name="Jorgensen S.L."/>
            <person name="Zaremba-Niedzwiedzka K."/>
            <person name="Martijn J."/>
            <person name="Lind A.E."/>
            <person name="van Eijk R."/>
            <person name="Schleper C."/>
            <person name="Guy L."/>
            <person name="Ettema T.J."/>
        </authorList>
    </citation>
    <scope>NUCLEOTIDE SEQUENCE</scope>
</reference>
<accession>A0A0F9BTE3</accession>
<dbReference type="EMBL" id="LAZR01036314">
    <property type="protein sequence ID" value="KKL25170.1"/>
    <property type="molecule type" value="Genomic_DNA"/>
</dbReference>
<sequence length="179" mass="20329">MTKSQSYTFDTKPLLFSGKGAFSRNLFLRNEPNFNSSKCIASTYSSVSYNVSQPKTKNGTNPNEPNFRQVASKPWRRRISKGITKLFREILAFLKHFFWEANPISKTRKSLQVLAVEVLTTIYALNSTKKANPIQTQSKPNYLLSTFYRSTLSGQRPAVLSSGKIFLLTLNPFKVILYA</sequence>
<organism evidence="1">
    <name type="scientific">marine sediment metagenome</name>
    <dbReference type="NCBI Taxonomy" id="412755"/>
    <lineage>
        <taxon>unclassified sequences</taxon>
        <taxon>metagenomes</taxon>
        <taxon>ecological metagenomes</taxon>
    </lineage>
</organism>
<gene>
    <name evidence="1" type="ORF">LCGC14_2408010</name>
</gene>
<proteinExistence type="predicted"/>
<dbReference type="AlphaFoldDB" id="A0A0F9BTE3"/>
<name>A0A0F9BTE3_9ZZZZ</name>
<protein>
    <submittedName>
        <fullName evidence="1">Uncharacterized protein</fullName>
    </submittedName>
</protein>